<name>A0A532VAZ8_UNCT6</name>
<evidence type="ECO:0000313" key="5">
    <source>
        <dbReference type="Proteomes" id="UP000317778"/>
    </source>
</evidence>
<feature type="repeat" description="TPR" evidence="3">
    <location>
        <begin position="44"/>
        <end position="77"/>
    </location>
</feature>
<sequence>MNDNDQQEQFKELLEKAEFYILNQKYSEAVKILKQAIATDDEDPHAHYLYGLALEGSNEQEEAKKHFRRVLELDPEHTEARAHLDRLIGE</sequence>
<evidence type="ECO:0000313" key="4">
    <source>
        <dbReference type="EMBL" id="TKJ44376.1"/>
    </source>
</evidence>
<protein>
    <submittedName>
        <fullName evidence="4">Uncharacterized protein</fullName>
    </submittedName>
</protein>
<dbReference type="SMART" id="SM00028">
    <property type="entry name" value="TPR"/>
    <property type="match status" value="2"/>
</dbReference>
<gene>
    <name evidence="4" type="ORF">CEE36_01135</name>
</gene>
<reference evidence="4 5" key="1">
    <citation type="submission" date="2017-06" db="EMBL/GenBank/DDBJ databases">
        <title>Novel microbial phyla capable of carbon fixation and sulfur reduction in deep-sea sediments.</title>
        <authorList>
            <person name="Huang J."/>
            <person name="Baker B."/>
            <person name="Wang Y."/>
        </authorList>
    </citation>
    <scope>NUCLEOTIDE SEQUENCE [LARGE SCALE GENOMIC DNA]</scope>
    <source>
        <strain evidence="4">B3_TA06</strain>
    </source>
</reference>
<dbReference type="Proteomes" id="UP000317778">
    <property type="component" value="Unassembled WGS sequence"/>
</dbReference>
<dbReference type="InterPro" id="IPR011990">
    <property type="entry name" value="TPR-like_helical_dom_sf"/>
</dbReference>
<dbReference type="InterPro" id="IPR013105">
    <property type="entry name" value="TPR_2"/>
</dbReference>
<dbReference type="SUPFAM" id="SSF48452">
    <property type="entry name" value="TPR-like"/>
    <property type="match status" value="1"/>
</dbReference>
<dbReference type="Gene3D" id="1.25.40.10">
    <property type="entry name" value="Tetratricopeptide repeat domain"/>
    <property type="match status" value="1"/>
</dbReference>
<dbReference type="Pfam" id="PF07719">
    <property type="entry name" value="TPR_2"/>
    <property type="match status" value="1"/>
</dbReference>
<proteinExistence type="predicted"/>
<dbReference type="AlphaFoldDB" id="A0A532VAZ8"/>
<accession>A0A532VAZ8</accession>
<dbReference type="EMBL" id="NJBO01000001">
    <property type="protein sequence ID" value="TKJ44376.1"/>
    <property type="molecule type" value="Genomic_DNA"/>
</dbReference>
<evidence type="ECO:0000256" key="2">
    <source>
        <dbReference type="ARBA" id="ARBA00022803"/>
    </source>
</evidence>
<comment type="caution">
    <text evidence="4">The sequence shown here is derived from an EMBL/GenBank/DDBJ whole genome shotgun (WGS) entry which is preliminary data.</text>
</comment>
<keyword evidence="1" id="KW-0677">Repeat</keyword>
<keyword evidence="2 3" id="KW-0802">TPR repeat</keyword>
<evidence type="ECO:0000256" key="3">
    <source>
        <dbReference type="PROSITE-ProRule" id="PRU00339"/>
    </source>
</evidence>
<evidence type="ECO:0000256" key="1">
    <source>
        <dbReference type="ARBA" id="ARBA00022737"/>
    </source>
</evidence>
<dbReference type="InterPro" id="IPR019734">
    <property type="entry name" value="TPR_rpt"/>
</dbReference>
<organism evidence="4 5">
    <name type="scientific">candidate division TA06 bacterium B3_TA06</name>
    <dbReference type="NCBI Taxonomy" id="2012487"/>
    <lineage>
        <taxon>Bacteria</taxon>
        <taxon>Bacteria division TA06</taxon>
    </lineage>
</organism>
<dbReference type="PROSITE" id="PS50005">
    <property type="entry name" value="TPR"/>
    <property type="match status" value="1"/>
</dbReference>
<dbReference type="Pfam" id="PF13181">
    <property type="entry name" value="TPR_8"/>
    <property type="match status" value="1"/>
</dbReference>